<evidence type="ECO:0000313" key="3">
    <source>
        <dbReference type="Proteomes" id="UP000236379"/>
    </source>
</evidence>
<feature type="domain" description="N-acetyltransferase" evidence="1">
    <location>
        <begin position="5"/>
        <end position="154"/>
    </location>
</feature>
<comment type="caution">
    <text evidence="2">The sequence shown here is derived from an EMBL/GenBank/DDBJ whole genome shotgun (WGS) entry which is preliminary data.</text>
</comment>
<protein>
    <submittedName>
        <fullName evidence="2">GNAT family N-acetyltransferase</fullName>
    </submittedName>
</protein>
<dbReference type="CDD" id="cd04301">
    <property type="entry name" value="NAT_SF"/>
    <property type="match status" value="1"/>
</dbReference>
<dbReference type="InterPro" id="IPR016181">
    <property type="entry name" value="Acyl_CoA_acyltransferase"/>
</dbReference>
<dbReference type="EMBL" id="PPPD01000001">
    <property type="protein sequence ID" value="PNY80402.1"/>
    <property type="molecule type" value="Genomic_DNA"/>
</dbReference>
<keyword evidence="3" id="KW-1185">Reference proteome</keyword>
<dbReference type="Pfam" id="PF00583">
    <property type="entry name" value="Acetyltransf_1"/>
    <property type="match status" value="1"/>
</dbReference>
<dbReference type="InterPro" id="IPR000182">
    <property type="entry name" value="GNAT_dom"/>
</dbReference>
<dbReference type="AlphaFoldDB" id="A0A2K3UV45"/>
<keyword evidence="2" id="KW-0808">Transferase</keyword>
<name>A0A2K3UV45_9DEIO</name>
<gene>
    <name evidence="2" type="ORF">CVO96_02590</name>
</gene>
<dbReference type="PROSITE" id="PS51186">
    <property type="entry name" value="GNAT"/>
    <property type="match status" value="1"/>
</dbReference>
<dbReference type="GO" id="GO:0016747">
    <property type="term" value="F:acyltransferase activity, transferring groups other than amino-acyl groups"/>
    <property type="evidence" value="ECO:0007669"/>
    <property type="project" value="InterPro"/>
</dbReference>
<reference evidence="2 3" key="1">
    <citation type="submission" date="2018-01" db="EMBL/GenBank/DDBJ databases">
        <title>Deinococcus koreensis sp. nov., a radiation-resistant bacterium isolated from river water.</title>
        <authorList>
            <person name="Choi A."/>
        </authorList>
    </citation>
    <scope>NUCLEOTIDE SEQUENCE [LARGE SCALE GENOMIC DNA]</scope>
    <source>
        <strain evidence="2 3">SJW1-2</strain>
    </source>
</reference>
<evidence type="ECO:0000313" key="2">
    <source>
        <dbReference type="EMBL" id="PNY80402.1"/>
    </source>
</evidence>
<evidence type="ECO:0000259" key="1">
    <source>
        <dbReference type="PROSITE" id="PS51186"/>
    </source>
</evidence>
<dbReference type="OrthoDB" id="9805924at2"/>
<proteinExistence type="predicted"/>
<sequence length="154" mass="16653">MTDLRTLRPILPPEAALALPALRELRPASPALVSVEALQAHLRLAGAEGYRLVGAFEPGRLEAAAVAGFRSMTTLWDGPMLYVDDLSTLPDARGRGHAGALLSWLDAEALRLDCRGLHLDSGVGEARHTAHRQYLKHGMNIVAHHFQKRLAGQG</sequence>
<organism evidence="2 3">
    <name type="scientific">Deinococcus koreensis</name>
    <dbReference type="NCBI Taxonomy" id="2054903"/>
    <lineage>
        <taxon>Bacteria</taxon>
        <taxon>Thermotogati</taxon>
        <taxon>Deinococcota</taxon>
        <taxon>Deinococci</taxon>
        <taxon>Deinococcales</taxon>
        <taxon>Deinococcaceae</taxon>
        <taxon>Deinococcus</taxon>
    </lineage>
</organism>
<accession>A0A2K3UV45</accession>
<dbReference type="SUPFAM" id="SSF55729">
    <property type="entry name" value="Acyl-CoA N-acyltransferases (Nat)"/>
    <property type="match status" value="1"/>
</dbReference>
<dbReference type="Proteomes" id="UP000236379">
    <property type="component" value="Unassembled WGS sequence"/>
</dbReference>
<dbReference type="Gene3D" id="3.40.630.30">
    <property type="match status" value="1"/>
</dbReference>
<dbReference type="RefSeq" id="WP_103310004.1">
    <property type="nucleotide sequence ID" value="NZ_PPPD01000001.1"/>
</dbReference>